<dbReference type="EMBL" id="VDUZ01000053">
    <property type="protein sequence ID" value="TXL70783.1"/>
    <property type="molecule type" value="Genomic_DNA"/>
</dbReference>
<dbReference type="InterPro" id="IPR029069">
    <property type="entry name" value="HotDog_dom_sf"/>
</dbReference>
<dbReference type="SUPFAM" id="SSF54637">
    <property type="entry name" value="Thioesterase/thiol ester dehydrase-isomerase"/>
    <property type="match status" value="1"/>
</dbReference>
<proteinExistence type="predicted"/>
<dbReference type="Proteomes" id="UP000321638">
    <property type="component" value="Unassembled WGS sequence"/>
</dbReference>
<reference evidence="2 3" key="1">
    <citation type="submission" date="2019-06" db="EMBL/GenBank/DDBJ databases">
        <title>New taxonomy in bacterial strain CC-CFT640, isolated from vineyard.</title>
        <authorList>
            <person name="Lin S.-Y."/>
            <person name="Tsai C.-F."/>
            <person name="Young C.-C."/>
        </authorList>
    </citation>
    <scope>NUCLEOTIDE SEQUENCE [LARGE SCALE GENOMIC DNA]</scope>
    <source>
        <strain evidence="2 3">CC-CFT640</strain>
    </source>
</reference>
<dbReference type="Gene3D" id="3.10.129.10">
    <property type="entry name" value="Hotdog Thioesterase"/>
    <property type="match status" value="1"/>
</dbReference>
<keyword evidence="3" id="KW-1185">Reference proteome</keyword>
<evidence type="ECO:0000313" key="3">
    <source>
        <dbReference type="Proteomes" id="UP000321638"/>
    </source>
</evidence>
<name>A0A5C8PAG4_9HYPH</name>
<dbReference type="CDD" id="cd03443">
    <property type="entry name" value="PaaI_thioesterase"/>
    <property type="match status" value="1"/>
</dbReference>
<dbReference type="GO" id="GO:0016790">
    <property type="term" value="F:thiolester hydrolase activity"/>
    <property type="evidence" value="ECO:0007669"/>
    <property type="project" value="UniProtKB-ARBA"/>
</dbReference>
<dbReference type="InterPro" id="IPR006683">
    <property type="entry name" value="Thioestr_dom"/>
</dbReference>
<comment type="caution">
    <text evidence="2">The sequence shown here is derived from an EMBL/GenBank/DDBJ whole genome shotgun (WGS) entry which is preliminary data.</text>
</comment>
<gene>
    <name evidence="2" type="ORF">FHP25_32790</name>
</gene>
<accession>A0A5C8PAG4</accession>
<protein>
    <submittedName>
        <fullName evidence="2">PaaI family thioesterase</fullName>
    </submittedName>
</protein>
<evidence type="ECO:0000259" key="1">
    <source>
        <dbReference type="Pfam" id="PF03061"/>
    </source>
</evidence>
<dbReference type="OrthoDB" id="3477511at2"/>
<evidence type="ECO:0000313" key="2">
    <source>
        <dbReference type="EMBL" id="TXL70783.1"/>
    </source>
</evidence>
<dbReference type="Pfam" id="PF03061">
    <property type="entry name" value="4HBT"/>
    <property type="match status" value="1"/>
</dbReference>
<sequence>MSPQAPAGGIPEGFVPFDISDDFVRLIGPLHVKLESDGPRVGMMLERRHGNPLGIAHGGCLMTLADMVMGFGCGFATRTAGVHPTITLNSDFVRGARVGNWVEGKAVITRRTPNFIFARCDLVCAGEVVLSASGVFKVPTQKPA</sequence>
<dbReference type="AlphaFoldDB" id="A0A5C8PAG4"/>
<dbReference type="RefSeq" id="WP_147851229.1">
    <property type="nucleotide sequence ID" value="NZ_VDUZ01000053.1"/>
</dbReference>
<organism evidence="2 3">
    <name type="scientific">Vineibacter terrae</name>
    <dbReference type="NCBI Taxonomy" id="2586908"/>
    <lineage>
        <taxon>Bacteria</taxon>
        <taxon>Pseudomonadati</taxon>
        <taxon>Pseudomonadota</taxon>
        <taxon>Alphaproteobacteria</taxon>
        <taxon>Hyphomicrobiales</taxon>
        <taxon>Vineibacter</taxon>
    </lineage>
</organism>
<feature type="domain" description="Thioesterase" evidence="1">
    <location>
        <begin position="54"/>
        <end position="127"/>
    </location>
</feature>